<organism evidence="14">
    <name type="scientific">Leptosphaeria maculans (strain JN3 / isolate v23.1.3 / race Av1-4-5-6-7-8)</name>
    <name type="common">Blackleg fungus</name>
    <name type="synonym">Phoma lingam</name>
    <dbReference type="NCBI Taxonomy" id="985895"/>
    <lineage>
        <taxon>Eukaryota</taxon>
        <taxon>Fungi</taxon>
        <taxon>Dikarya</taxon>
        <taxon>Ascomycota</taxon>
        <taxon>Pezizomycotina</taxon>
        <taxon>Dothideomycetes</taxon>
        <taxon>Pleosporomycetidae</taxon>
        <taxon>Pleosporales</taxon>
        <taxon>Pleosporineae</taxon>
        <taxon>Leptosphaeriaceae</taxon>
        <taxon>Plenodomus</taxon>
        <taxon>Plenodomus lingam/Leptosphaeria maculans species complex</taxon>
    </lineage>
</organism>
<evidence type="ECO:0000256" key="9">
    <source>
        <dbReference type="ARBA" id="ARBA00024969"/>
    </source>
</evidence>
<evidence type="ECO:0000313" key="14">
    <source>
        <dbReference type="Proteomes" id="UP000002668"/>
    </source>
</evidence>
<feature type="signal peptide" evidence="12">
    <location>
        <begin position="1"/>
        <end position="20"/>
    </location>
</feature>
<keyword evidence="7 11" id="KW-1133">Transmembrane helix</keyword>
<accession>E4ZHC9</accession>
<keyword evidence="8 10" id="KW-0472">Membrane</keyword>
<keyword evidence="5 12" id="KW-0732">Signal</keyword>
<evidence type="ECO:0000256" key="3">
    <source>
        <dbReference type="ARBA" id="ARBA00017291"/>
    </source>
</evidence>
<gene>
    <name evidence="13" type="ORF">LEMA_P057330.1</name>
</gene>
<evidence type="ECO:0000256" key="5">
    <source>
        <dbReference type="ARBA" id="ARBA00022729"/>
    </source>
</evidence>
<comment type="similarity">
    <text evidence="2 10">Belongs to the ROT1 family.</text>
</comment>
<dbReference type="GO" id="GO:0006458">
    <property type="term" value="P:'de novo' protein folding"/>
    <property type="evidence" value="ECO:0007669"/>
    <property type="project" value="InterPro"/>
</dbReference>
<dbReference type="FunCoup" id="E4ZHC9">
    <property type="interactions" value="16"/>
</dbReference>
<proteinExistence type="inferred from homology"/>
<feature type="transmembrane region" description="Helical" evidence="11">
    <location>
        <begin position="242"/>
        <end position="259"/>
    </location>
</feature>
<feature type="chain" id="PRO_5003194693" description="Protein ROT1" evidence="12">
    <location>
        <begin position="21"/>
        <end position="260"/>
    </location>
</feature>
<keyword evidence="6 10" id="KW-0256">Endoplasmic reticulum</keyword>
<evidence type="ECO:0000256" key="10">
    <source>
        <dbReference type="PIRNR" id="PIRNR017290"/>
    </source>
</evidence>
<evidence type="ECO:0000256" key="1">
    <source>
        <dbReference type="ARBA" id="ARBA00004115"/>
    </source>
</evidence>
<dbReference type="InterPro" id="IPR019623">
    <property type="entry name" value="Rot1"/>
</dbReference>
<name>E4ZHC9_LEPMJ</name>
<dbReference type="AlphaFoldDB" id="E4ZHC9"/>
<dbReference type="PANTHER" id="PTHR28090:SF1">
    <property type="entry name" value="PROTEIN ROT1"/>
    <property type="match status" value="1"/>
</dbReference>
<dbReference type="GO" id="GO:0051082">
    <property type="term" value="F:unfolded protein binding"/>
    <property type="evidence" value="ECO:0007669"/>
    <property type="project" value="TreeGrafter"/>
</dbReference>
<dbReference type="eggNOG" id="ENOG502QQTG">
    <property type="taxonomic scope" value="Eukaryota"/>
</dbReference>
<evidence type="ECO:0000256" key="8">
    <source>
        <dbReference type="ARBA" id="ARBA00023136"/>
    </source>
</evidence>
<dbReference type="HOGENOM" id="CLU_071622_0_0_1"/>
<evidence type="ECO:0000256" key="6">
    <source>
        <dbReference type="ARBA" id="ARBA00022824"/>
    </source>
</evidence>
<dbReference type="Pfam" id="PF10681">
    <property type="entry name" value="Rot1"/>
    <property type="match status" value="1"/>
</dbReference>
<evidence type="ECO:0000256" key="12">
    <source>
        <dbReference type="SAM" id="SignalP"/>
    </source>
</evidence>
<dbReference type="VEuPathDB" id="FungiDB:LEMA_P057330.1"/>
<dbReference type="EMBL" id="FP929065">
    <property type="protein sequence ID" value="CBX90699.1"/>
    <property type="molecule type" value="Genomic_DNA"/>
</dbReference>
<comment type="function">
    <text evidence="9 10">Required for normal levels of the cell wall 1,6-beta-glucan. Involved in a protein folding machinery chaperoning proteins acting in various physiological processes including cell wall synthesis and lysis of autophagic bodies.</text>
</comment>
<sequence length="260" mass="29142">MVSTWTALLLSGIAALQVQAQTVPTPTDLVGTWNSKANSTSTGPDFYNPVEERFTEPKHPGISYSFSADGHFEEAYYRAIANPQNPKCPKGIIQWQHGSFEKLANGSLVLSPIKVDGRQLFSDPCSFKNAIYTRYNASELFEVLFLPRAHAKISSLMNHQRYEVLTDPYHKIPRLNLYKFDGSPIMPLYLAQSPPKMLPTTTLNPLTTATSKPGKVKRGELPSPQDVLFKRSTTGAYRADNWWWFGVLMTASGSILYLFF</sequence>
<evidence type="ECO:0000256" key="7">
    <source>
        <dbReference type="ARBA" id="ARBA00022989"/>
    </source>
</evidence>
<keyword evidence="14" id="KW-1185">Reference proteome</keyword>
<reference evidence="14" key="1">
    <citation type="journal article" date="2011" name="Nat. Commun.">
        <title>Effector diversification within compartments of the Leptosphaeria maculans genome affected by Repeat-Induced Point mutations.</title>
        <authorList>
            <person name="Rouxel T."/>
            <person name="Grandaubert J."/>
            <person name="Hane J.K."/>
            <person name="Hoede C."/>
            <person name="van de Wouw A.P."/>
            <person name="Couloux A."/>
            <person name="Dominguez V."/>
            <person name="Anthouard V."/>
            <person name="Bally P."/>
            <person name="Bourras S."/>
            <person name="Cozijnsen A.J."/>
            <person name="Ciuffetti L.M."/>
            <person name="Degrave A."/>
            <person name="Dilmaghani A."/>
            <person name="Duret L."/>
            <person name="Fudal I."/>
            <person name="Goodwin S.B."/>
            <person name="Gout L."/>
            <person name="Glaser N."/>
            <person name="Linglin J."/>
            <person name="Kema G.H.J."/>
            <person name="Lapalu N."/>
            <person name="Lawrence C.B."/>
            <person name="May K."/>
            <person name="Meyer M."/>
            <person name="Ollivier B."/>
            <person name="Poulain J."/>
            <person name="Schoch C.L."/>
            <person name="Simon A."/>
            <person name="Spatafora J.W."/>
            <person name="Stachowiak A."/>
            <person name="Turgeon B.G."/>
            <person name="Tyler B.M."/>
            <person name="Vincent D."/>
            <person name="Weissenbach J."/>
            <person name="Amselem J."/>
            <person name="Quesneville H."/>
            <person name="Oliver R.P."/>
            <person name="Wincker P."/>
            <person name="Balesdent M.-H."/>
            <person name="Howlett B.J."/>
        </authorList>
    </citation>
    <scope>NUCLEOTIDE SEQUENCE [LARGE SCALE GENOMIC DNA]</scope>
    <source>
        <strain evidence="14">JN3 / isolate v23.1.3 / race Av1-4-5-6-7-8</strain>
    </source>
</reference>
<evidence type="ECO:0000313" key="13">
    <source>
        <dbReference type="EMBL" id="CBX90699.1"/>
    </source>
</evidence>
<keyword evidence="4 11" id="KW-0812">Transmembrane</keyword>
<dbReference type="InParanoid" id="E4ZHC9"/>
<dbReference type="PIRSF" id="PIRSF017290">
    <property type="entry name" value="ROT1_prd"/>
    <property type="match status" value="1"/>
</dbReference>
<dbReference type="STRING" id="985895.E4ZHC9"/>
<dbReference type="OMA" id="YKPPQML"/>
<dbReference type="Proteomes" id="UP000002668">
    <property type="component" value="Genome"/>
</dbReference>
<evidence type="ECO:0000256" key="2">
    <source>
        <dbReference type="ARBA" id="ARBA00007149"/>
    </source>
</evidence>
<protein>
    <recommendedName>
        <fullName evidence="3 10">Protein ROT1</fullName>
    </recommendedName>
</protein>
<evidence type="ECO:0000256" key="11">
    <source>
        <dbReference type="SAM" id="Phobius"/>
    </source>
</evidence>
<evidence type="ECO:0000256" key="4">
    <source>
        <dbReference type="ARBA" id="ARBA00022692"/>
    </source>
</evidence>
<comment type="subcellular location">
    <subcellularLocation>
        <location evidence="1">Endoplasmic reticulum membrane</location>
        <topology evidence="1">Single-pass type I membrane protein</topology>
    </subcellularLocation>
</comment>
<dbReference type="OrthoDB" id="5327821at2759"/>
<dbReference type="GO" id="GO:0005789">
    <property type="term" value="C:endoplasmic reticulum membrane"/>
    <property type="evidence" value="ECO:0007669"/>
    <property type="project" value="UniProtKB-SubCell"/>
</dbReference>
<dbReference type="PANTHER" id="PTHR28090">
    <property type="entry name" value="PROTEIN ROT1"/>
    <property type="match status" value="1"/>
</dbReference>